<evidence type="ECO:0000313" key="9">
    <source>
        <dbReference type="Proteomes" id="UP000681035"/>
    </source>
</evidence>
<feature type="transmembrane region" description="Helical" evidence="6">
    <location>
        <begin position="129"/>
        <end position="151"/>
    </location>
</feature>
<keyword evidence="3 6" id="KW-0812">Transmembrane</keyword>
<evidence type="ECO:0000256" key="1">
    <source>
        <dbReference type="ARBA" id="ARBA00004651"/>
    </source>
</evidence>
<keyword evidence="4 6" id="KW-1133">Transmembrane helix</keyword>
<feature type="transmembrane region" description="Helical" evidence="6">
    <location>
        <begin position="45"/>
        <end position="69"/>
    </location>
</feature>
<feature type="transmembrane region" description="Helical" evidence="6">
    <location>
        <begin position="189"/>
        <end position="209"/>
    </location>
</feature>
<dbReference type="EMBL" id="AP023418">
    <property type="protein sequence ID" value="BCK81413.1"/>
    <property type="molecule type" value="Genomic_DNA"/>
</dbReference>
<dbReference type="InterPro" id="IPR015414">
    <property type="entry name" value="TMEM64"/>
</dbReference>
<gene>
    <name evidence="8" type="ORF">MM50RIKEN_11760</name>
</gene>
<comment type="similarity">
    <text evidence="6">Belongs to the TVP38/TMEM64 family.</text>
</comment>
<dbReference type="RefSeq" id="WP_213542148.1">
    <property type="nucleotide sequence ID" value="NZ_AP023418.1"/>
</dbReference>
<reference evidence="8" key="1">
    <citation type="submission" date="2020-09" db="EMBL/GenBank/DDBJ databases">
        <title>New species isolated from human feces.</title>
        <authorList>
            <person name="Kitahara M."/>
            <person name="Shigeno Y."/>
            <person name="Shime M."/>
            <person name="Matsumoto Y."/>
            <person name="Nakamura S."/>
            <person name="Motooka D."/>
            <person name="Fukuoka S."/>
            <person name="Nishikawa H."/>
            <person name="Benno Y."/>
        </authorList>
    </citation>
    <scope>NUCLEOTIDE SEQUENCE</scope>
    <source>
        <strain evidence="8">MM50</strain>
    </source>
</reference>
<dbReference type="KEGG" id="vcop:MM50RIKEN_11760"/>
<evidence type="ECO:0000256" key="5">
    <source>
        <dbReference type="ARBA" id="ARBA00023136"/>
    </source>
</evidence>
<feature type="domain" description="VTT" evidence="7">
    <location>
        <begin position="67"/>
        <end position="181"/>
    </location>
</feature>
<proteinExistence type="inferred from homology"/>
<name>A0A810QA21_9FIRM</name>
<evidence type="ECO:0000256" key="3">
    <source>
        <dbReference type="ARBA" id="ARBA00022692"/>
    </source>
</evidence>
<dbReference type="AlphaFoldDB" id="A0A810QA21"/>
<protein>
    <recommendedName>
        <fullName evidence="6">TVP38/TMEM64 family membrane protein</fullName>
    </recommendedName>
</protein>
<feature type="transmembrane region" description="Helical" evidence="6">
    <location>
        <begin position="158"/>
        <end position="183"/>
    </location>
</feature>
<evidence type="ECO:0000256" key="4">
    <source>
        <dbReference type="ARBA" id="ARBA00022989"/>
    </source>
</evidence>
<dbReference type="PANTHER" id="PTHR12677:SF59">
    <property type="entry name" value="GOLGI APPARATUS MEMBRANE PROTEIN TVP38-RELATED"/>
    <property type="match status" value="1"/>
</dbReference>
<dbReference type="Pfam" id="PF09335">
    <property type="entry name" value="VTT_dom"/>
    <property type="match status" value="1"/>
</dbReference>
<keyword evidence="9" id="KW-1185">Reference proteome</keyword>
<dbReference type="GO" id="GO:0005886">
    <property type="term" value="C:plasma membrane"/>
    <property type="evidence" value="ECO:0007669"/>
    <property type="project" value="UniProtKB-SubCell"/>
</dbReference>
<evidence type="ECO:0000256" key="6">
    <source>
        <dbReference type="RuleBase" id="RU366058"/>
    </source>
</evidence>
<feature type="transmembrane region" description="Helical" evidence="6">
    <location>
        <begin position="12"/>
        <end position="33"/>
    </location>
</feature>
<organism evidence="8 9">
    <name type="scientific">Vescimonas coprocola</name>
    <dbReference type="NCBI Taxonomy" id="2714355"/>
    <lineage>
        <taxon>Bacteria</taxon>
        <taxon>Bacillati</taxon>
        <taxon>Bacillota</taxon>
        <taxon>Clostridia</taxon>
        <taxon>Eubacteriales</taxon>
        <taxon>Oscillospiraceae</taxon>
        <taxon>Vescimonas</taxon>
    </lineage>
</organism>
<evidence type="ECO:0000256" key="2">
    <source>
        <dbReference type="ARBA" id="ARBA00022475"/>
    </source>
</evidence>
<sequence>MKKFRLRDYLPVLIMVLCAAIFGVLLATGVMDLDTVPQLVADRPVLAVLVVLGLYVLKGFSGVVVYNALVVVVSMVLPLPAALAVNGVGTAVCLSISYAMGRFTKTESLESVLDRHPKIKRYFSATQEYGFAMCFAIHMLGLNMEVLGLLLGMLRVDYLTYLAGSWLAIAPGMVCLVIAGNSLDFSSPVFWVFLAINTVLVVCSVVYTLRKLRAAKAKGEEQEE</sequence>
<feature type="transmembrane region" description="Helical" evidence="6">
    <location>
        <begin position="81"/>
        <end position="100"/>
    </location>
</feature>
<keyword evidence="2 6" id="KW-1003">Cell membrane</keyword>
<dbReference type="InterPro" id="IPR032816">
    <property type="entry name" value="VTT_dom"/>
</dbReference>
<dbReference type="Proteomes" id="UP000681035">
    <property type="component" value="Chromosome"/>
</dbReference>
<keyword evidence="5 6" id="KW-0472">Membrane</keyword>
<evidence type="ECO:0000259" key="7">
    <source>
        <dbReference type="Pfam" id="PF09335"/>
    </source>
</evidence>
<comment type="subcellular location">
    <subcellularLocation>
        <location evidence="1 6">Cell membrane</location>
        <topology evidence="1 6">Multi-pass membrane protein</topology>
    </subcellularLocation>
</comment>
<evidence type="ECO:0000313" key="8">
    <source>
        <dbReference type="EMBL" id="BCK81413.1"/>
    </source>
</evidence>
<accession>A0A810QA21</accession>
<dbReference type="PANTHER" id="PTHR12677">
    <property type="entry name" value="GOLGI APPARATUS MEMBRANE PROTEIN TVP38-RELATED"/>
    <property type="match status" value="1"/>
</dbReference>